<dbReference type="GO" id="GO:0140684">
    <property type="term" value="F:histone H3K9me2/H3K9me3 demethylase activity"/>
    <property type="evidence" value="ECO:0007669"/>
    <property type="project" value="UniProtKB-EC"/>
</dbReference>
<dbReference type="PROSITE" id="PS51184">
    <property type="entry name" value="JMJC"/>
    <property type="match status" value="1"/>
</dbReference>
<dbReference type="Gene3D" id="2.60.120.650">
    <property type="entry name" value="Cupin"/>
    <property type="match status" value="2"/>
</dbReference>
<evidence type="ECO:0000256" key="2">
    <source>
        <dbReference type="ARBA" id="ARBA00012900"/>
    </source>
</evidence>
<dbReference type="EC" id="1.14.11.66" evidence="2"/>
<reference evidence="8" key="2">
    <citation type="journal article" date="2022" name="Elife">
        <title>Obligate sexual reproduction of a homothallic fungus closely related to the Cryptococcus pathogenic species complex.</title>
        <authorList>
            <person name="Passer A.R."/>
            <person name="Clancey S.A."/>
            <person name="Shea T."/>
            <person name="David-Palma M."/>
            <person name="Averette A.F."/>
            <person name="Boekhout T."/>
            <person name="Porcel B.M."/>
            <person name="Nowrousian M."/>
            <person name="Cuomo C.A."/>
            <person name="Sun S."/>
            <person name="Heitman J."/>
            <person name="Coelho M.A."/>
        </authorList>
    </citation>
    <scope>NUCLEOTIDE SEQUENCE</scope>
    <source>
        <strain evidence="8">CBS 7841</strain>
    </source>
</reference>
<dbReference type="SUPFAM" id="SSF51197">
    <property type="entry name" value="Clavaminate synthase-like"/>
    <property type="match status" value="1"/>
</dbReference>
<dbReference type="PANTHER" id="PTHR10694:SF7">
    <property type="entry name" value="[HISTONE H3]-TRIMETHYL-L-LYSINE(9) DEMETHYLASE"/>
    <property type="match status" value="1"/>
</dbReference>
<dbReference type="InterPro" id="IPR013083">
    <property type="entry name" value="Znf_RING/FYVE/PHD"/>
</dbReference>
<feature type="region of interest" description="Disordered" evidence="7">
    <location>
        <begin position="629"/>
        <end position="677"/>
    </location>
</feature>
<keyword evidence="9" id="KW-1185">Reference proteome</keyword>
<dbReference type="AlphaFoldDB" id="A0A1E3IF66"/>
<comment type="similarity">
    <text evidence="1">Belongs to the JHDM3 histone demethylase family.</text>
</comment>
<dbReference type="InterPro" id="IPR003347">
    <property type="entry name" value="JmjC_dom"/>
</dbReference>
<evidence type="ECO:0000256" key="3">
    <source>
        <dbReference type="ARBA" id="ARBA00022723"/>
    </source>
</evidence>
<dbReference type="Proteomes" id="UP000094043">
    <property type="component" value="Chromosome 7"/>
</dbReference>
<gene>
    <name evidence="8" type="ORF">L203_105660</name>
</gene>
<evidence type="ECO:0000256" key="7">
    <source>
        <dbReference type="SAM" id="MobiDB-lite"/>
    </source>
</evidence>
<dbReference type="InterPro" id="IPR003349">
    <property type="entry name" value="JmjN"/>
</dbReference>
<feature type="compositionally biased region" description="Low complexity" evidence="7">
    <location>
        <begin position="93"/>
        <end position="109"/>
    </location>
</feature>
<proteinExistence type="inferred from homology"/>
<keyword evidence="5" id="KW-0862">Zinc</keyword>
<dbReference type="KEGG" id="cdep:91089869"/>
<dbReference type="GO" id="GO:0000785">
    <property type="term" value="C:chromatin"/>
    <property type="evidence" value="ECO:0007669"/>
    <property type="project" value="TreeGrafter"/>
</dbReference>
<dbReference type="GO" id="GO:0005634">
    <property type="term" value="C:nucleus"/>
    <property type="evidence" value="ECO:0007669"/>
    <property type="project" value="TreeGrafter"/>
</dbReference>
<dbReference type="EMBL" id="CP143790">
    <property type="protein sequence ID" value="WVN90424.1"/>
    <property type="molecule type" value="Genomic_DNA"/>
</dbReference>
<dbReference type="CDD" id="cd15571">
    <property type="entry name" value="ePHD"/>
    <property type="match status" value="1"/>
</dbReference>
<dbReference type="Gene3D" id="3.30.40.10">
    <property type="entry name" value="Zinc/RING finger domain, C3HC4 (zinc finger)"/>
    <property type="match status" value="1"/>
</dbReference>
<evidence type="ECO:0000256" key="5">
    <source>
        <dbReference type="ARBA" id="ARBA00022833"/>
    </source>
</evidence>
<dbReference type="PROSITE" id="PS51805">
    <property type="entry name" value="EPHD"/>
    <property type="match status" value="1"/>
</dbReference>
<dbReference type="Pfam" id="PF13771">
    <property type="entry name" value="zf-HC5HC2H"/>
    <property type="match status" value="1"/>
</dbReference>
<feature type="compositionally biased region" description="Polar residues" evidence="7">
    <location>
        <begin position="75"/>
        <end position="92"/>
    </location>
</feature>
<sequence>MSAVEIPINGGAIAMSQGEASQSVATMTTAGDKKPEILESIGEQIVVEAVAATTIRGMVDSPANLGQAESRTKQPRNLQDQDASKLSQPSSESTEAYQAQSSTSATGTTFDSTKPNANVEALDGPNVEEGPKYIQPDHFYPLSNYPNSAAASRGIPNIGDGWLSPEDDPQALRGIPVFKPTLEEFQDFESYAQKTTAWGQYSGITKVIPPPEWTTAVPPIQKSSIANVRIIDPIQQNLIGSSGLFRIANVVRNKRRPLTVEEWFKKCKDKKHSGPGPKDVDWVLNRDSKEAQERREKVKEEMKKAREKRRERRQAAEEKKTKKVDVVDEGIKEESRPNGTPSEKTRLGAPIPVLESQAQSVSLTARTKEESIDSWYASFKPTEDWLPENTRPEDYTADACATLERRFWKNMGLGEPSWYGADMEGSLFMDDKTSWNVAHLPNLLNRWDLTHLPGVNTPYLYFGMWGASFAWHVEDMDLFSINYIHFGAPKFWYAIPQMQAERFERVLEGYFTEESRQCDQFLRHKAFAVSPYRLANDGMHVNMLVHNQGEFVITYPRGYHAGFNMGFNCAESVNFALESWVELGRRAKACNCVNHSVKIDVDEMLAKDAARIQGEQELLHAIAEERRIPKKRLPSDTKHAPRKRIKLSPTDDGLSLMTGESKTNKKRSSKILGDGPHHDSTAFSSNAGDINSCPCLFCPDLGTEGLLPVFKPQRKVYARWKPRQGEMKVHHSCALAMPGVGIEDKEIDGKWEAFVVGVENVESARWNLKCLLCSDKKLQKMGAKIQCTKGKCPRAFHVSCAKTGKSTSLNIWEVETPILPAEGELPLPPGTNISVAKDIKVELLCPQHNPEMREKLEQKKKEEFKDKVISIPAGSRIKVKMPTGASVEVRLVNIREETAQVYVQDDQGVGSFFPWSSIDFREAQGKLMENEYARIHTHSRRPDRYSSNILVTPHNALSEGQPNSVIPRSVHPRPLRMDELLNPAPSERQRINDYKTPIPQYYAPNQHVNRDIRSTYLPPSVYPIPQSAFTQHYHPAPPYLTNFSPTYGPPAYQVTPLNHAYPSRPHGI</sequence>
<dbReference type="PROSITE" id="PS51183">
    <property type="entry name" value="JMJN"/>
    <property type="match status" value="1"/>
</dbReference>
<protein>
    <recommendedName>
        <fullName evidence="2">[histone H3]-trimethyl-L-lysine(9) demethylase</fullName>
        <ecNumber evidence="2">1.14.11.66</ecNumber>
    </recommendedName>
</protein>
<dbReference type="GeneID" id="91089869"/>
<dbReference type="FunFam" id="3.30.40.10:FF:000740">
    <property type="entry name" value="Specific transcriptional repressor, putative"/>
    <property type="match status" value="1"/>
</dbReference>
<evidence type="ECO:0000313" key="8">
    <source>
        <dbReference type="EMBL" id="WVN90424.1"/>
    </source>
</evidence>
<dbReference type="SMART" id="SM00249">
    <property type="entry name" value="PHD"/>
    <property type="match status" value="1"/>
</dbReference>
<dbReference type="PANTHER" id="PTHR10694">
    <property type="entry name" value="LYSINE-SPECIFIC DEMETHYLASE"/>
    <property type="match status" value="1"/>
</dbReference>
<keyword evidence="3" id="KW-0479">Metal-binding</keyword>
<evidence type="ECO:0000256" key="6">
    <source>
        <dbReference type="ARBA" id="ARBA00049349"/>
    </source>
</evidence>
<accession>A0A1E3IF66</accession>
<reference evidence="8" key="1">
    <citation type="submission" date="2016-06" db="EMBL/GenBank/DDBJ databases">
        <authorList>
            <person name="Cuomo C."/>
            <person name="Litvintseva A."/>
            <person name="Heitman J."/>
            <person name="Chen Y."/>
            <person name="Sun S."/>
            <person name="Springer D."/>
            <person name="Dromer F."/>
            <person name="Young S."/>
            <person name="Zeng Q."/>
            <person name="Chapman S."/>
            <person name="Gujja S."/>
            <person name="Saif S."/>
            <person name="Birren B."/>
        </authorList>
    </citation>
    <scope>NUCLEOTIDE SEQUENCE</scope>
    <source>
        <strain evidence="8">CBS 7841</strain>
    </source>
</reference>
<reference evidence="8" key="3">
    <citation type="submission" date="2024-01" db="EMBL/GenBank/DDBJ databases">
        <authorList>
            <person name="Coelho M.A."/>
            <person name="David-Palma M."/>
            <person name="Shea T."/>
            <person name="Sun S."/>
            <person name="Cuomo C.A."/>
            <person name="Heitman J."/>
        </authorList>
    </citation>
    <scope>NUCLEOTIDE SEQUENCE</scope>
    <source>
        <strain evidence="8">CBS 7841</strain>
    </source>
</reference>
<dbReference type="Pfam" id="PF02373">
    <property type="entry name" value="JmjC"/>
    <property type="match status" value="1"/>
</dbReference>
<name>A0A1E3IF66_9TREE</name>
<evidence type="ECO:0000256" key="4">
    <source>
        <dbReference type="ARBA" id="ARBA00022771"/>
    </source>
</evidence>
<feature type="compositionally biased region" description="Basic and acidic residues" evidence="7">
    <location>
        <begin position="629"/>
        <end position="639"/>
    </location>
</feature>
<dbReference type="RefSeq" id="XP_066071124.1">
    <property type="nucleotide sequence ID" value="XM_066215027.1"/>
</dbReference>
<evidence type="ECO:0000313" key="9">
    <source>
        <dbReference type="Proteomes" id="UP000094043"/>
    </source>
</evidence>
<evidence type="ECO:0000256" key="1">
    <source>
        <dbReference type="ARBA" id="ARBA00009711"/>
    </source>
</evidence>
<dbReference type="SMART" id="SM00558">
    <property type="entry name" value="JmjC"/>
    <property type="match status" value="1"/>
</dbReference>
<comment type="catalytic activity">
    <reaction evidence="6">
        <text>N(6),N(6),N(6)-trimethyl-L-lysyl(9)-[histone H3] + 2 2-oxoglutarate + 2 O2 = N(6)-methyl-L-lysyl(9)-[histone H3] + 2 formaldehyde + 2 succinate + 2 CO2</text>
        <dbReference type="Rhea" id="RHEA:60200"/>
        <dbReference type="Rhea" id="RHEA-COMP:15538"/>
        <dbReference type="Rhea" id="RHEA-COMP:15542"/>
        <dbReference type="ChEBI" id="CHEBI:15379"/>
        <dbReference type="ChEBI" id="CHEBI:16526"/>
        <dbReference type="ChEBI" id="CHEBI:16810"/>
        <dbReference type="ChEBI" id="CHEBI:16842"/>
        <dbReference type="ChEBI" id="CHEBI:30031"/>
        <dbReference type="ChEBI" id="CHEBI:61929"/>
        <dbReference type="ChEBI" id="CHEBI:61961"/>
        <dbReference type="EC" id="1.14.11.66"/>
    </reaction>
</comment>
<dbReference type="InterPro" id="IPR034732">
    <property type="entry name" value="EPHD"/>
</dbReference>
<dbReference type="VEuPathDB" id="FungiDB:L203_03536"/>
<organism evidence="8 9">
    <name type="scientific">Cryptococcus depauperatus CBS 7841</name>
    <dbReference type="NCBI Taxonomy" id="1295531"/>
    <lineage>
        <taxon>Eukaryota</taxon>
        <taxon>Fungi</taxon>
        <taxon>Dikarya</taxon>
        <taxon>Basidiomycota</taxon>
        <taxon>Agaricomycotina</taxon>
        <taxon>Tremellomycetes</taxon>
        <taxon>Tremellales</taxon>
        <taxon>Cryptococcaceae</taxon>
        <taxon>Cryptococcus</taxon>
    </lineage>
</organism>
<dbReference type="OrthoDB" id="9547406at2759"/>
<feature type="compositionally biased region" description="Basic and acidic residues" evidence="7">
    <location>
        <begin position="313"/>
        <end position="336"/>
    </location>
</feature>
<dbReference type="SMART" id="SM00545">
    <property type="entry name" value="JmjN"/>
    <property type="match status" value="1"/>
</dbReference>
<feature type="region of interest" description="Disordered" evidence="7">
    <location>
        <begin position="61"/>
        <end position="135"/>
    </location>
</feature>
<dbReference type="GO" id="GO:0008270">
    <property type="term" value="F:zinc ion binding"/>
    <property type="evidence" value="ECO:0007669"/>
    <property type="project" value="UniProtKB-KW"/>
</dbReference>
<keyword evidence="4" id="KW-0863">Zinc-finger</keyword>
<dbReference type="GO" id="GO:0010468">
    <property type="term" value="P:regulation of gene expression"/>
    <property type="evidence" value="ECO:0007669"/>
    <property type="project" value="TreeGrafter"/>
</dbReference>
<feature type="region of interest" description="Disordered" evidence="7">
    <location>
        <begin position="286"/>
        <end position="347"/>
    </location>
</feature>
<dbReference type="Pfam" id="PF02375">
    <property type="entry name" value="JmjN"/>
    <property type="match status" value="1"/>
</dbReference>
<dbReference type="InterPro" id="IPR001965">
    <property type="entry name" value="Znf_PHD"/>
</dbReference>
<dbReference type="GO" id="GO:0051864">
    <property type="term" value="F:histone H3K36 demethylase activity"/>
    <property type="evidence" value="ECO:0007669"/>
    <property type="project" value="TreeGrafter"/>
</dbReference>
<feature type="compositionally biased region" description="Basic and acidic residues" evidence="7">
    <location>
        <begin position="286"/>
        <end position="304"/>
    </location>
</feature>